<evidence type="ECO:0000256" key="4">
    <source>
        <dbReference type="ARBA" id="ARBA00023015"/>
    </source>
</evidence>
<dbReference type="Pfam" id="PF00172">
    <property type="entry name" value="Zn_clus"/>
    <property type="match status" value="1"/>
</dbReference>
<dbReference type="Proteomes" id="UP001565368">
    <property type="component" value="Unassembled WGS sequence"/>
</dbReference>
<dbReference type="Pfam" id="PF04082">
    <property type="entry name" value="Fungal_trans"/>
    <property type="match status" value="1"/>
</dbReference>
<dbReference type="GeneID" id="95982657"/>
<accession>A0ABR3QGH5</accession>
<dbReference type="EMBL" id="JBBXJM010000001">
    <property type="protein sequence ID" value="KAL1413830.1"/>
    <property type="molecule type" value="Genomic_DNA"/>
</dbReference>
<proteinExistence type="predicted"/>
<keyword evidence="7" id="KW-0539">Nucleus</keyword>
<keyword evidence="3" id="KW-0862">Zinc</keyword>
<dbReference type="PANTHER" id="PTHR47782">
    <property type="entry name" value="ZN(II)2CYS6 TRANSCRIPTION FACTOR (EUROFUNG)-RELATED"/>
    <property type="match status" value="1"/>
</dbReference>
<gene>
    <name evidence="9" type="ORF">Q8F55_001614</name>
</gene>
<dbReference type="SMART" id="SM00066">
    <property type="entry name" value="GAL4"/>
    <property type="match status" value="1"/>
</dbReference>
<dbReference type="PROSITE" id="PS50048">
    <property type="entry name" value="ZN2_CY6_FUNGAL_2"/>
    <property type="match status" value="1"/>
</dbReference>
<evidence type="ECO:0000256" key="1">
    <source>
        <dbReference type="ARBA" id="ARBA00004123"/>
    </source>
</evidence>
<dbReference type="PANTHER" id="PTHR47782:SF7">
    <property type="entry name" value="PROTEIN STB5"/>
    <property type="match status" value="1"/>
</dbReference>
<keyword evidence="10" id="KW-1185">Reference proteome</keyword>
<dbReference type="InterPro" id="IPR001138">
    <property type="entry name" value="Zn2Cys6_DnaBD"/>
</dbReference>
<dbReference type="InterPro" id="IPR052202">
    <property type="entry name" value="Yeast_MetPath_Reg"/>
</dbReference>
<dbReference type="CDD" id="cd00067">
    <property type="entry name" value="GAL4"/>
    <property type="match status" value="1"/>
</dbReference>
<evidence type="ECO:0000256" key="3">
    <source>
        <dbReference type="ARBA" id="ARBA00022833"/>
    </source>
</evidence>
<reference evidence="9 10" key="1">
    <citation type="submission" date="2023-08" db="EMBL/GenBank/DDBJ databases">
        <title>Annotated Genome Sequence of Vanrija albida AlHP1.</title>
        <authorList>
            <person name="Herzog R."/>
        </authorList>
    </citation>
    <scope>NUCLEOTIDE SEQUENCE [LARGE SCALE GENOMIC DNA]</scope>
    <source>
        <strain evidence="9 10">AlHP1</strain>
    </source>
</reference>
<name>A0ABR3QGH5_9TREE</name>
<sequence>MRSSDNTDVACQRCHHRKKKCDRTRPSCGPCERAKASCVYNIAVSYDQHPEFVTNLLSENSSHLEHIGSLRDQITSQHERIEWLESRLSAVLSNGTGDPSTSADGGEASVHELQGRPNQTSAFTVSVPPPIATDNPSPAERIVRQIITANSAINLHTNILQQLGTVGAEDTDLGEHESQSPSSTAWPPQQLAERLVKLYFDYTICFYPIHERSEVLQDLKDIYAETAPDVPTPSSFKSPDYRVYRLAMMLAAGCTLHETQRRVPRTDASASLCRYAFEHFPAVFRGDDLQCLIGIMTFGNYCILDFGRTSPDHVARVVVQFAVELGLHKDPDPSLPLEERDRRRRIFYAIYNLDRVVALTLTKPLLIPDEIITTELPTVLHATTPLFGYLDATTYFHQTMRMRKISGIILTQVYLSPPPDVGEDREQVLATIHNMIDDWYSAIPRDSKGECYAWFELFYNILMTNLYRPSSLFHNTHPLRMTALRRTAYRAIQLFKVLQSDRGLAENLVHLSSIVTAAVTLIYTLLEAEGDPRNLALNAWKREALSQVLETEQLLAGFCANWVGVQRFYDAYHTLANEVRTKVGAQPEPDAMHWTASTAASTLSLLPSSMSLTPQVQVGMLPSGGAAASGPSPQLSDQGLWDAWTGPALLSDAELQMALPGLGMDALLASVGLDFGLE</sequence>
<dbReference type="SUPFAM" id="SSF57701">
    <property type="entry name" value="Zn2/Cys6 DNA-binding domain"/>
    <property type="match status" value="1"/>
</dbReference>
<evidence type="ECO:0000256" key="7">
    <source>
        <dbReference type="ARBA" id="ARBA00023242"/>
    </source>
</evidence>
<dbReference type="SMART" id="SM00906">
    <property type="entry name" value="Fungal_trans"/>
    <property type="match status" value="1"/>
</dbReference>
<comment type="subcellular location">
    <subcellularLocation>
        <location evidence="1">Nucleus</location>
    </subcellularLocation>
</comment>
<dbReference type="CDD" id="cd12148">
    <property type="entry name" value="fungal_TF_MHR"/>
    <property type="match status" value="1"/>
</dbReference>
<evidence type="ECO:0000256" key="6">
    <source>
        <dbReference type="ARBA" id="ARBA00023163"/>
    </source>
</evidence>
<evidence type="ECO:0000259" key="8">
    <source>
        <dbReference type="PROSITE" id="PS50048"/>
    </source>
</evidence>
<dbReference type="PROSITE" id="PS00463">
    <property type="entry name" value="ZN2_CY6_FUNGAL_1"/>
    <property type="match status" value="1"/>
</dbReference>
<dbReference type="InterPro" id="IPR007219">
    <property type="entry name" value="XnlR_reg_dom"/>
</dbReference>
<keyword evidence="2" id="KW-0479">Metal-binding</keyword>
<organism evidence="9 10">
    <name type="scientific">Vanrija albida</name>
    <dbReference type="NCBI Taxonomy" id="181172"/>
    <lineage>
        <taxon>Eukaryota</taxon>
        <taxon>Fungi</taxon>
        <taxon>Dikarya</taxon>
        <taxon>Basidiomycota</taxon>
        <taxon>Agaricomycotina</taxon>
        <taxon>Tremellomycetes</taxon>
        <taxon>Trichosporonales</taxon>
        <taxon>Trichosporonaceae</taxon>
        <taxon>Vanrija</taxon>
    </lineage>
</organism>
<dbReference type="InterPro" id="IPR036864">
    <property type="entry name" value="Zn2-C6_fun-type_DNA-bd_sf"/>
</dbReference>
<dbReference type="Gene3D" id="4.10.240.10">
    <property type="entry name" value="Zn(2)-C6 fungal-type DNA-binding domain"/>
    <property type="match status" value="1"/>
</dbReference>
<keyword evidence="4" id="KW-0805">Transcription regulation</keyword>
<dbReference type="RefSeq" id="XP_069213774.1">
    <property type="nucleotide sequence ID" value="XM_069350230.1"/>
</dbReference>
<comment type="caution">
    <text evidence="9">The sequence shown here is derived from an EMBL/GenBank/DDBJ whole genome shotgun (WGS) entry which is preliminary data.</text>
</comment>
<feature type="domain" description="Zn(2)-C6 fungal-type" evidence="8">
    <location>
        <begin position="10"/>
        <end position="40"/>
    </location>
</feature>
<keyword evidence="5" id="KW-0238">DNA-binding</keyword>
<evidence type="ECO:0000313" key="10">
    <source>
        <dbReference type="Proteomes" id="UP001565368"/>
    </source>
</evidence>
<evidence type="ECO:0000256" key="2">
    <source>
        <dbReference type="ARBA" id="ARBA00022723"/>
    </source>
</evidence>
<protein>
    <recommendedName>
        <fullName evidence="8">Zn(2)-C6 fungal-type domain-containing protein</fullName>
    </recommendedName>
</protein>
<evidence type="ECO:0000256" key="5">
    <source>
        <dbReference type="ARBA" id="ARBA00023125"/>
    </source>
</evidence>
<evidence type="ECO:0000313" key="9">
    <source>
        <dbReference type="EMBL" id="KAL1413830.1"/>
    </source>
</evidence>
<keyword evidence="6" id="KW-0804">Transcription</keyword>